<dbReference type="InterPro" id="IPR036852">
    <property type="entry name" value="Peptidase_S8/S53_dom_sf"/>
</dbReference>
<dbReference type="InterPro" id="IPR030400">
    <property type="entry name" value="Sedolisin_dom"/>
</dbReference>
<keyword evidence="1" id="KW-0479">Metal-binding</keyword>
<dbReference type="PROSITE" id="PS51695">
    <property type="entry name" value="SEDOLISIN"/>
    <property type="match status" value="1"/>
</dbReference>
<dbReference type="OrthoDB" id="4867732at2759"/>
<accession>A0A168I736</accession>
<keyword evidence="4" id="KW-1185">Reference proteome</keyword>
<evidence type="ECO:0000313" key="4">
    <source>
        <dbReference type="Proteomes" id="UP000076881"/>
    </source>
</evidence>
<evidence type="ECO:0000313" key="3">
    <source>
        <dbReference type="EMBL" id="OAA78854.1"/>
    </source>
</evidence>
<comment type="cofactor">
    <cofactor evidence="1">
        <name>Ca(2+)</name>
        <dbReference type="ChEBI" id="CHEBI:29108"/>
    </cofactor>
    <text evidence="1">Binds 1 Ca(2+) ion per subunit.</text>
</comment>
<evidence type="ECO:0000256" key="1">
    <source>
        <dbReference type="PROSITE-ProRule" id="PRU01032"/>
    </source>
</evidence>
<proteinExistence type="predicted"/>
<keyword evidence="1" id="KW-0106">Calcium</keyword>
<dbReference type="Gene3D" id="3.40.50.200">
    <property type="entry name" value="Peptidase S8/S53 domain"/>
    <property type="match status" value="1"/>
</dbReference>
<gene>
    <name evidence="3" type="ORF">LEL_02340</name>
</gene>
<dbReference type="GO" id="GO:0004252">
    <property type="term" value="F:serine-type endopeptidase activity"/>
    <property type="evidence" value="ECO:0007669"/>
    <property type="project" value="InterPro"/>
</dbReference>
<dbReference type="AlphaFoldDB" id="A0A168I736"/>
<dbReference type="Pfam" id="PF00082">
    <property type="entry name" value="Peptidase_S8"/>
    <property type="match status" value="1"/>
</dbReference>
<dbReference type="PANTHER" id="PTHR14218">
    <property type="entry name" value="PROTEASE S8 TRIPEPTIDYL PEPTIDASE I CLN2"/>
    <property type="match status" value="1"/>
</dbReference>
<reference evidence="3 4" key="1">
    <citation type="journal article" date="2016" name="Genome Biol. Evol.">
        <title>Divergent and convergent evolution of fungal pathogenicity.</title>
        <authorList>
            <person name="Shang Y."/>
            <person name="Xiao G."/>
            <person name="Zheng P."/>
            <person name="Cen K."/>
            <person name="Zhan S."/>
            <person name="Wang C."/>
        </authorList>
    </citation>
    <scope>NUCLEOTIDE SEQUENCE [LARGE SCALE GENOMIC DNA]</scope>
    <source>
        <strain evidence="3 4">RCEF 1005</strain>
    </source>
</reference>
<name>A0A168I736_CORDF</name>
<comment type="caution">
    <text evidence="3">The sequence shown here is derived from an EMBL/GenBank/DDBJ whole genome shotgun (WGS) entry which is preliminary data.</text>
</comment>
<evidence type="ECO:0000259" key="2">
    <source>
        <dbReference type="PROSITE" id="PS51695"/>
    </source>
</evidence>
<feature type="binding site" evidence="1">
    <location>
        <position position="115"/>
    </location>
    <ligand>
        <name>Ca(2+)</name>
        <dbReference type="ChEBI" id="CHEBI:29108"/>
    </ligand>
</feature>
<sequence>MAVLDLFSKLRSYFFKHDPGYKYFNVTVGKLSASGGGIYNRGGRGFPDISANGQNTFTIYRGEYSSGDGTSMACSLVASMFSRINEDRIKAGKASLGFLNPAIYRFFEKGDGHNDITEGDQFTKVGYNCQTIGGFSAVPGWDLVTSVGTPKYGAIHDYLISL</sequence>
<dbReference type="SUPFAM" id="SSF52743">
    <property type="entry name" value="Subtilisin-like"/>
    <property type="match status" value="1"/>
</dbReference>
<feature type="binding site" evidence="1">
    <location>
        <position position="140"/>
    </location>
    <ligand>
        <name>Ca(2+)</name>
        <dbReference type="ChEBI" id="CHEBI:29108"/>
    </ligand>
</feature>
<dbReference type="GO" id="GO:0008240">
    <property type="term" value="F:tripeptidyl-peptidase activity"/>
    <property type="evidence" value="ECO:0007669"/>
    <property type="project" value="TreeGrafter"/>
</dbReference>
<dbReference type="GO" id="GO:0006508">
    <property type="term" value="P:proteolysis"/>
    <property type="evidence" value="ECO:0007669"/>
    <property type="project" value="InterPro"/>
</dbReference>
<dbReference type="InterPro" id="IPR000209">
    <property type="entry name" value="Peptidase_S8/S53_dom"/>
</dbReference>
<protein>
    <submittedName>
        <fullName evidence="3">Peptidase S8/S53, subtilisin/kexin/sedolisin</fullName>
    </submittedName>
</protein>
<dbReference type="STRING" id="1081108.A0A168I736"/>
<dbReference type="EMBL" id="AZHF01000002">
    <property type="protein sequence ID" value="OAA78854.1"/>
    <property type="molecule type" value="Genomic_DNA"/>
</dbReference>
<organism evidence="3 4">
    <name type="scientific">Akanthomyces lecanii RCEF 1005</name>
    <dbReference type="NCBI Taxonomy" id="1081108"/>
    <lineage>
        <taxon>Eukaryota</taxon>
        <taxon>Fungi</taxon>
        <taxon>Dikarya</taxon>
        <taxon>Ascomycota</taxon>
        <taxon>Pezizomycotina</taxon>
        <taxon>Sordariomycetes</taxon>
        <taxon>Hypocreomycetidae</taxon>
        <taxon>Hypocreales</taxon>
        <taxon>Cordycipitaceae</taxon>
        <taxon>Akanthomyces</taxon>
        <taxon>Cordyceps confragosa</taxon>
    </lineage>
</organism>
<feature type="binding site" evidence="1">
    <location>
        <position position="116"/>
    </location>
    <ligand>
        <name>Ca(2+)</name>
        <dbReference type="ChEBI" id="CHEBI:29108"/>
    </ligand>
</feature>
<comment type="caution">
    <text evidence="1">Lacks conserved residue(s) required for the propagation of feature annotation.</text>
</comment>
<feature type="domain" description="Peptidase S53" evidence="2">
    <location>
        <begin position="1"/>
        <end position="162"/>
    </location>
</feature>
<dbReference type="Proteomes" id="UP000076881">
    <property type="component" value="Unassembled WGS sequence"/>
</dbReference>
<dbReference type="InterPro" id="IPR050819">
    <property type="entry name" value="Tripeptidyl-peptidase_I"/>
</dbReference>
<dbReference type="PANTHER" id="PTHR14218:SF19">
    <property type="entry name" value="SERINE PROTEASE AORO, PUTATIVE (AFU_ORTHOLOGUE AFUA_6G10250)-RELATED"/>
    <property type="match status" value="1"/>
</dbReference>
<dbReference type="GO" id="GO:0046872">
    <property type="term" value="F:metal ion binding"/>
    <property type="evidence" value="ECO:0007669"/>
    <property type="project" value="UniProtKB-UniRule"/>
</dbReference>
<feature type="binding site" evidence="1">
    <location>
        <position position="142"/>
    </location>
    <ligand>
        <name>Ca(2+)</name>
        <dbReference type="ChEBI" id="CHEBI:29108"/>
    </ligand>
</feature>